<evidence type="ECO:0000256" key="1">
    <source>
        <dbReference type="SAM" id="MobiDB-lite"/>
    </source>
</evidence>
<name>A0A6J4TRW7_9ACTN</name>
<feature type="compositionally biased region" description="Basic and acidic residues" evidence="1">
    <location>
        <begin position="80"/>
        <end position="93"/>
    </location>
</feature>
<feature type="non-terminal residue" evidence="2">
    <location>
        <position position="182"/>
    </location>
</feature>
<sequence length="182" mass="19398">GPEAATADPPTAAGRVHRPRAEARAPVPARAAGRRRGHLEPDARLPLRHPRRPPPRGAPAGPPGSGGSVHRSAPAPARRAVPDDLGPRVDRHQRAAGRALPAALQQVARHRGRAALAGVPSCRDDRLAGAARGGHAQRRPARAGHRRAGRHPRPADGPGRDGRRRAHAPRIRRVPRDGRRRL</sequence>
<gene>
    <name evidence="2" type="ORF">AVDCRST_MAG30-3681</name>
</gene>
<feature type="region of interest" description="Disordered" evidence="1">
    <location>
        <begin position="1"/>
        <end position="182"/>
    </location>
</feature>
<organism evidence="2">
    <name type="scientific">uncultured Solirubrobacteraceae bacterium</name>
    <dbReference type="NCBI Taxonomy" id="1162706"/>
    <lineage>
        <taxon>Bacteria</taxon>
        <taxon>Bacillati</taxon>
        <taxon>Actinomycetota</taxon>
        <taxon>Thermoleophilia</taxon>
        <taxon>Solirubrobacterales</taxon>
        <taxon>Solirubrobacteraceae</taxon>
        <taxon>environmental samples</taxon>
    </lineage>
</organism>
<evidence type="ECO:0000313" key="2">
    <source>
        <dbReference type="EMBL" id="CAA9529956.1"/>
    </source>
</evidence>
<feature type="compositionally biased region" description="Basic residues" evidence="1">
    <location>
        <begin position="135"/>
        <end position="152"/>
    </location>
</feature>
<dbReference type="AlphaFoldDB" id="A0A6J4TRW7"/>
<feature type="non-terminal residue" evidence="2">
    <location>
        <position position="1"/>
    </location>
</feature>
<reference evidence="2" key="1">
    <citation type="submission" date="2020-02" db="EMBL/GenBank/DDBJ databases">
        <authorList>
            <person name="Meier V. D."/>
        </authorList>
    </citation>
    <scope>NUCLEOTIDE SEQUENCE</scope>
    <source>
        <strain evidence="2">AVDCRST_MAG30</strain>
    </source>
</reference>
<protein>
    <submittedName>
        <fullName evidence="2">Uncharacterized protein</fullName>
    </submittedName>
</protein>
<feature type="compositionally biased region" description="Low complexity" evidence="1">
    <location>
        <begin position="1"/>
        <end position="13"/>
    </location>
</feature>
<proteinExistence type="predicted"/>
<dbReference type="EMBL" id="CADCVS010000486">
    <property type="protein sequence ID" value="CAA9529956.1"/>
    <property type="molecule type" value="Genomic_DNA"/>
</dbReference>
<accession>A0A6J4TRW7</accession>
<feature type="compositionally biased region" description="Basic residues" evidence="1">
    <location>
        <begin position="162"/>
        <end position="182"/>
    </location>
</feature>